<dbReference type="Gene3D" id="3.40.50.300">
    <property type="entry name" value="P-loop containing nucleotide triphosphate hydrolases"/>
    <property type="match status" value="2"/>
</dbReference>
<dbReference type="EMBL" id="MHNL01000013">
    <property type="protein sequence ID" value="OGZ44797.1"/>
    <property type="molecule type" value="Genomic_DNA"/>
</dbReference>
<evidence type="ECO:0000313" key="3">
    <source>
        <dbReference type="Proteomes" id="UP000177785"/>
    </source>
</evidence>
<dbReference type="STRING" id="1802115.A2756_04995"/>
<gene>
    <name evidence="2" type="ORF">A2756_04995</name>
</gene>
<accession>A0A1G2G3P7</accession>
<organism evidence="2 3">
    <name type="scientific">Candidatus Ryanbacteria bacterium RIFCSPHIGHO2_01_FULL_48_27</name>
    <dbReference type="NCBI Taxonomy" id="1802115"/>
    <lineage>
        <taxon>Bacteria</taxon>
        <taxon>Candidatus Ryaniibacteriota</taxon>
    </lineage>
</organism>
<evidence type="ECO:0000259" key="1">
    <source>
        <dbReference type="Pfam" id="PF04851"/>
    </source>
</evidence>
<dbReference type="Proteomes" id="UP000177785">
    <property type="component" value="Unassembled WGS sequence"/>
</dbReference>
<dbReference type="GO" id="GO:0005524">
    <property type="term" value="F:ATP binding"/>
    <property type="evidence" value="ECO:0007669"/>
    <property type="project" value="InterPro"/>
</dbReference>
<sequence>MELREYQDTAAKELLEETKKLLSYEGQKKLVFKAPTGSGKTVTVAEYLKRLADAPDGRKPLAYIWAAPRQLHTQSKKKLADYYADSHALECSEFEDLDDRQIGEDEILFFNWESVRQEDNIYIRDNEQENNLSTIIDRTREEGREIVLIIDESHYHAQSETSQGLIRMIAPKLTIEVSATPVMADPDKVVSVDIDDVRKAAIIKKSISLNPGFKNVLERSRVASALSESTDEIVLREALQKRQDLAARYKKAGVEINPLLLIQLPDRRGQTEDEMLLRIERILADKYDISVKNGKLGFYLAERKDNREHVEEQNNPVEVLIFKQAIALGWDCPRAQVLALFRQWQSVSFSIQTVGRIMRMPEPERGAYYSDDVLNHAYVYTNIEDIEISDDVAGKYITIHTSFRNEAYKPLKLRSAHSVRQRERTRLSPRFINLFLAKSKEYKEHGLAEEINTKDQHVQPNFIAEWETKNIDTLRGAHLKSTEHLDAASDRDLQRLFDYFVRESLSPQFYPEDRSVGRVKESIYRFFRDELGLDYSKRFSDVVNIILSDKNQEHIKSVIDATKLAYVASVVQREAQLTEEEWDVPEIMTYGVAYKEMEAPKSITQPFFYDNRWQPEENFIEFLDRAGVAWWYKNGERDATFFAVPYEQDKTSTPFYVDFIIRTKDGRIGLLDTKSGRTITDAKDKCKGLRDYIVAERKNGKRMFGGIVANTDSTHFGGRWMLYEGDGHDLRQDNFDAWSQLEL</sequence>
<dbReference type="GO" id="GO:0003677">
    <property type="term" value="F:DNA binding"/>
    <property type="evidence" value="ECO:0007669"/>
    <property type="project" value="InterPro"/>
</dbReference>
<dbReference type="CDD" id="cd18785">
    <property type="entry name" value="SF2_C"/>
    <property type="match status" value="1"/>
</dbReference>
<dbReference type="GO" id="GO:0016787">
    <property type="term" value="F:hydrolase activity"/>
    <property type="evidence" value="ECO:0007669"/>
    <property type="project" value="InterPro"/>
</dbReference>
<protein>
    <recommendedName>
        <fullName evidence="1">Helicase/UvrB N-terminal domain-containing protein</fullName>
    </recommendedName>
</protein>
<reference evidence="2 3" key="1">
    <citation type="journal article" date="2016" name="Nat. Commun.">
        <title>Thousands of microbial genomes shed light on interconnected biogeochemical processes in an aquifer system.</title>
        <authorList>
            <person name="Anantharaman K."/>
            <person name="Brown C.T."/>
            <person name="Hug L.A."/>
            <person name="Sharon I."/>
            <person name="Castelle C.J."/>
            <person name="Probst A.J."/>
            <person name="Thomas B.C."/>
            <person name="Singh A."/>
            <person name="Wilkins M.J."/>
            <person name="Karaoz U."/>
            <person name="Brodie E.L."/>
            <person name="Williams K.H."/>
            <person name="Hubbard S.S."/>
            <person name="Banfield J.F."/>
        </authorList>
    </citation>
    <scope>NUCLEOTIDE SEQUENCE [LARGE SCALE GENOMIC DNA]</scope>
</reference>
<name>A0A1G2G3P7_9BACT</name>
<evidence type="ECO:0000313" key="2">
    <source>
        <dbReference type="EMBL" id="OGZ44797.1"/>
    </source>
</evidence>
<dbReference type="Pfam" id="PF04851">
    <property type="entry name" value="ResIII"/>
    <property type="match status" value="1"/>
</dbReference>
<dbReference type="InterPro" id="IPR027417">
    <property type="entry name" value="P-loop_NTPase"/>
</dbReference>
<dbReference type="InterPro" id="IPR006935">
    <property type="entry name" value="Helicase/UvrB_N"/>
</dbReference>
<dbReference type="AlphaFoldDB" id="A0A1G2G3P7"/>
<feature type="domain" description="Helicase/UvrB N-terminal" evidence="1">
    <location>
        <begin position="1"/>
        <end position="181"/>
    </location>
</feature>
<comment type="caution">
    <text evidence="2">The sequence shown here is derived from an EMBL/GenBank/DDBJ whole genome shotgun (WGS) entry which is preliminary data.</text>
</comment>
<proteinExistence type="predicted"/>
<dbReference type="SUPFAM" id="SSF52540">
    <property type="entry name" value="P-loop containing nucleoside triphosphate hydrolases"/>
    <property type="match status" value="1"/>
</dbReference>